<dbReference type="Proteomes" id="UP000823775">
    <property type="component" value="Unassembled WGS sequence"/>
</dbReference>
<dbReference type="EMBL" id="JACEIK010002735">
    <property type="protein sequence ID" value="MCD9638582.1"/>
    <property type="molecule type" value="Genomic_DNA"/>
</dbReference>
<dbReference type="PANTHER" id="PTHR47104">
    <property type="entry name" value="SEC14P-LIKE PHOSPHATIDYLINOSITOL TRANSFER FAMILY PROTEIN"/>
    <property type="match status" value="1"/>
</dbReference>
<keyword evidence="3" id="KW-1185">Reference proteome</keyword>
<organism evidence="2 3">
    <name type="scientific">Datura stramonium</name>
    <name type="common">Jimsonweed</name>
    <name type="synonym">Common thornapple</name>
    <dbReference type="NCBI Taxonomy" id="4076"/>
    <lineage>
        <taxon>Eukaryota</taxon>
        <taxon>Viridiplantae</taxon>
        <taxon>Streptophyta</taxon>
        <taxon>Embryophyta</taxon>
        <taxon>Tracheophyta</taxon>
        <taxon>Spermatophyta</taxon>
        <taxon>Magnoliopsida</taxon>
        <taxon>eudicotyledons</taxon>
        <taxon>Gunneridae</taxon>
        <taxon>Pentapetalae</taxon>
        <taxon>asterids</taxon>
        <taxon>lamiids</taxon>
        <taxon>Solanales</taxon>
        <taxon>Solanaceae</taxon>
        <taxon>Solanoideae</taxon>
        <taxon>Datureae</taxon>
        <taxon>Datura</taxon>
    </lineage>
</organism>
<dbReference type="SUPFAM" id="SSF46938">
    <property type="entry name" value="CRAL/TRIO N-terminal domain"/>
    <property type="match status" value="1"/>
</dbReference>
<evidence type="ECO:0000313" key="2">
    <source>
        <dbReference type="EMBL" id="MCD9638582.1"/>
    </source>
</evidence>
<dbReference type="PANTHER" id="PTHR47104:SF1">
    <property type="entry name" value="SEC14P-LIKE PHOSPHATIDYLINOSITOL TRANSFER FAMILY PROTEIN"/>
    <property type="match status" value="1"/>
</dbReference>
<proteinExistence type="predicted"/>
<feature type="domain" description="CRAL-TRIO" evidence="1">
    <location>
        <begin position="70"/>
        <end position="217"/>
    </location>
</feature>
<accession>A0ABS8UUZ6</accession>
<evidence type="ECO:0000259" key="1">
    <source>
        <dbReference type="PROSITE" id="PS50191"/>
    </source>
</evidence>
<dbReference type="SMART" id="SM00516">
    <property type="entry name" value="SEC14"/>
    <property type="match status" value="1"/>
</dbReference>
<gene>
    <name evidence="2" type="ORF">HAX54_022640</name>
</gene>
<evidence type="ECO:0000313" key="3">
    <source>
        <dbReference type="Proteomes" id="UP000823775"/>
    </source>
</evidence>
<dbReference type="Pfam" id="PF00650">
    <property type="entry name" value="CRAL_TRIO"/>
    <property type="match status" value="1"/>
</dbReference>
<comment type="caution">
    <text evidence="2">The sequence shown here is derived from an EMBL/GenBank/DDBJ whole genome shotgun (WGS) entry which is preliminary data.</text>
</comment>
<dbReference type="InterPro" id="IPR001251">
    <property type="entry name" value="CRAL-TRIO_dom"/>
</dbReference>
<dbReference type="Gene3D" id="3.40.525.10">
    <property type="entry name" value="CRAL-TRIO lipid binding domain"/>
    <property type="match status" value="1"/>
</dbReference>
<reference evidence="2 3" key="1">
    <citation type="journal article" date="2021" name="BMC Genomics">
        <title>Datura genome reveals duplications of psychoactive alkaloid biosynthetic genes and high mutation rate following tissue culture.</title>
        <authorList>
            <person name="Rajewski A."/>
            <person name="Carter-House D."/>
            <person name="Stajich J."/>
            <person name="Litt A."/>
        </authorList>
    </citation>
    <scope>NUCLEOTIDE SEQUENCE [LARGE SCALE GENOMIC DNA]</scope>
    <source>
        <strain evidence="2">AR-01</strain>
    </source>
</reference>
<protein>
    <recommendedName>
        <fullName evidence="1">CRAL-TRIO domain-containing protein</fullName>
    </recommendedName>
</protein>
<dbReference type="InterPro" id="IPR036865">
    <property type="entry name" value="CRAL-TRIO_dom_sf"/>
</dbReference>
<dbReference type="CDD" id="cd00170">
    <property type="entry name" value="SEC14"/>
    <property type="match status" value="1"/>
</dbReference>
<name>A0ABS8UUZ6_DATST</name>
<sequence length="402" mass="45555">MGKNEKGRAETVLNLLTKQQPLTLRQEKFCNDACIERFLNAKGDNVKKAAKQLRNCLAWRDSLAIDHLIADEFSAELAEGAAYVSGHDDQSRPVVIFRIKQDYQKFHSQKLFRLLVFTLEVAIQTMVKGVQQFVILFDASLFRSASAFMNMLLATLKIITDYYPGRLYEAFVIDPPPLFTYLWKGVKAFVELAPLTMTVSSLDWDESLEFNDFTAYPRAASLRFNPSSTTTKIGSSSSSRFAFTVSHTFDSLKPWSLTFTDTSSTKVGPTSLVGPAISPLNARSYSLARNPRGSIGAVKKGFFPSTPLPQKTQELLDPSINNHPRATMRPSFFQSPAMFFKKDFHVSKAEKYRESFVPLLKFYRRPYDEMTYRSKMRPPLGGLISIVSPHIIRHHISISQRF</sequence>
<dbReference type="PROSITE" id="PS50191">
    <property type="entry name" value="CRAL_TRIO"/>
    <property type="match status" value="1"/>
</dbReference>
<dbReference type="SUPFAM" id="SSF52087">
    <property type="entry name" value="CRAL/TRIO domain"/>
    <property type="match status" value="1"/>
</dbReference>
<dbReference type="InterPro" id="IPR036273">
    <property type="entry name" value="CRAL/TRIO_N_dom_sf"/>
</dbReference>